<dbReference type="EMBL" id="JAXCLX010000001">
    <property type="protein sequence ID" value="MDY0872201.1"/>
    <property type="molecule type" value="Genomic_DNA"/>
</dbReference>
<dbReference type="InterPro" id="IPR044528">
    <property type="entry name" value="POD-like_MBL-fold"/>
</dbReference>
<dbReference type="PANTHER" id="PTHR43084:SF1">
    <property type="entry name" value="PERSULFIDE DIOXYGENASE ETHE1, MITOCHONDRIAL"/>
    <property type="match status" value="1"/>
</dbReference>
<evidence type="ECO:0000259" key="2">
    <source>
        <dbReference type="SMART" id="SM00849"/>
    </source>
</evidence>
<proteinExistence type="predicted"/>
<comment type="caution">
    <text evidence="3">The sequence shown here is derived from an EMBL/GenBank/DDBJ whole genome shotgun (WGS) entry which is preliminary data.</text>
</comment>
<evidence type="ECO:0000313" key="3">
    <source>
        <dbReference type="EMBL" id="MDY0872201.1"/>
    </source>
</evidence>
<dbReference type="Pfam" id="PF00753">
    <property type="entry name" value="Lactamase_B"/>
    <property type="match status" value="1"/>
</dbReference>
<dbReference type="InterPro" id="IPR001279">
    <property type="entry name" value="Metallo-B-lactamas"/>
</dbReference>
<dbReference type="SMART" id="SM00849">
    <property type="entry name" value="Lactamase_B"/>
    <property type="match status" value="1"/>
</dbReference>
<dbReference type="CDD" id="cd07724">
    <property type="entry name" value="POD-like_MBL-fold"/>
    <property type="match status" value="1"/>
</dbReference>
<organism evidence="3 4">
    <name type="scientific">Dongia rigui</name>
    <dbReference type="NCBI Taxonomy" id="940149"/>
    <lineage>
        <taxon>Bacteria</taxon>
        <taxon>Pseudomonadati</taxon>
        <taxon>Pseudomonadota</taxon>
        <taxon>Alphaproteobacteria</taxon>
        <taxon>Rhodospirillales</taxon>
        <taxon>Dongiaceae</taxon>
        <taxon>Dongia</taxon>
    </lineage>
</organism>
<dbReference type="PANTHER" id="PTHR43084">
    <property type="entry name" value="PERSULFIDE DIOXYGENASE ETHE1"/>
    <property type="match status" value="1"/>
</dbReference>
<accession>A0ABU5DY00</accession>
<dbReference type="InterPro" id="IPR051682">
    <property type="entry name" value="Mito_Persulfide_Diox"/>
</dbReference>
<keyword evidence="4" id="KW-1185">Reference proteome</keyword>
<dbReference type="SUPFAM" id="SSF56281">
    <property type="entry name" value="Metallo-hydrolase/oxidoreductase"/>
    <property type="match status" value="1"/>
</dbReference>
<dbReference type="RefSeq" id="WP_320500618.1">
    <property type="nucleotide sequence ID" value="NZ_JAXCLX010000001.1"/>
</dbReference>
<name>A0ABU5DY00_9PROT</name>
<gene>
    <name evidence="3" type="ORF">SMD31_09715</name>
</gene>
<reference evidence="3 4" key="1">
    <citation type="journal article" date="2013" name="Antonie Van Leeuwenhoek">
        <title>Dongia rigui sp. nov., isolated from freshwater of a large wetland in Korea.</title>
        <authorList>
            <person name="Baik K.S."/>
            <person name="Hwang Y.M."/>
            <person name="Choi J.S."/>
            <person name="Kwon J."/>
            <person name="Seong C.N."/>
        </authorList>
    </citation>
    <scope>NUCLEOTIDE SEQUENCE [LARGE SCALE GENOMIC DNA]</scope>
    <source>
        <strain evidence="3 4">04SU4-P</strain>
    </source>
</reference>
<keyword evidence="1" id="KW-0479">Metal-binding</keyword>
<dbReference type="Proteomes" id="UP001271769">
    <property type="component" value="Unassembled WGS sequence"/>
</dbReference>
<dbReference type="Gene3D" id="3.60.15.10">
    <property type="entry name" value="Ribonuclease Z/Hydroxyacylglutathione hydrolase-like"/>
    <property type="match status" value="1"/>
</dbReference>
<feature type="domain" description="Metallo-beta-lactamase" evidence="2">
    <location>
        <begin position="16"/>
        <end position="206"/>
    </location>
</feature>
<evidence type="ECO:0000256" key="1">
    <source>
        <dbReference type="ARBA" id="ARBA00022723"/>
    </source>
</evidence>
<evidence type="ECO:0000313" key="4">
    <source>
        <dbReference type="Proteomes" id="UP001271769"/>
    </source>
</evidence>
<protein>
    <submittedName>
        <fullName evidence="3">MBL fold metallo-hydrolase</fullName>
    </submittedName>
</protein>
<dbReference type="InterPro" id="IPR036866">
    <property type="entry name" value="RibonucZ/Hydroxyglut_hydro"/>
</dbReference>
<sequence length="289" mass="31527">MSVQPLVHGFFDPDTATISYAVIDPATKAAALIDSVLDFNQAAGRTSTRSADKLIDCVRAASAKVEWIIETHIHADHLTAAPYLKSQLGGRIIIGRHVAEVQRTFGRIYNAGSDFATDGSQFDQLLGDGETFRLGSIEARAMHTPGHTPACMSYLIGDALFVGDTLFMPDYGTARCDFPGGDARELYRSVHKLFALPDATRMFLCHDYLPTGRTEICWETTVGAQKAGNIHVKLGMTEEDFVAMREAKDKKLDMPRLILPAVQVNMRAGHLPAAEANGTAYLKLPLNAF</sequence>